<dbReference type="GO" id="GO:0005975">
    <property type="term" value="P:carbohydrate metabolic process"/>
    <property type="evidence" value="ECO:0007669"/>
    <property type="project" value="InterPro"/>
</dbReference>
<dbReference type="RefSeq" id="WP_133881829.1">
    <property type="nucleotide sequence ID" value="NZ_MWIN01000005.1"/>
</dbReference>
<dbReference type="InterPro" id="IPR003385">
    <property type="entry name" value="Glyco_hydro_77"/>
</dbReference>
<comment type="similarity">
    <text evidence="2 10">Belongs to the disproportionating enzyme family.</text>
</comment>
<dbReference type="SUPFAM" id="SSF51445">
    <property type="entry name" value="(Trans)glycosidases"/>
    <property type="match status" value="1"/>
</dbReference>
<dbReference type="Proteomes" id="UP000295341">
    <property type="component" value="Unassembled WGS sequence"/>
</dbReference>
<evidence type="ECO:0000256" key="3">
    <source>
        <dbReference type="ARBA" id="ARBA00012560"/>
    </source>
</evidence>
<dbReference type="Gene3D" id="3.20.20.80">
    <property type="entry name" value="Glycosidases"/>
    <property type="match status" value="1"/>
</dbReference>
<dbReference type="NCBIfam" id="TIGR00217">
    <property type="entry name" value="malQ"/>
    <property type="match status" value="1"/>
</dbReference>
<dbReference type="PANTHER" id="PTHR32438">
    <property type="entry name" value="4-ALPHA-GLUCANOTRANSFERASE DPE1, CHLOROPLASTIC/AMYLOPLASTIC"/>
    <property type="match status" value="1"/>
</dbReference>
<comment type="catalytic activity">
    <reaction evidence="1 10">
        <text>Transfers a segment of a (1-&gt;4)-alpha-D-glucan to a new position in an acceptor, which may be glucose or a (1-&gt;4)-alpha-D-glucan.</text>
        <dbReference type="EC" id="2.4.1.25"/>
    </reaction>
</comment>
<evidence type="ECO:0000256" key="9">
    <source>
        <dbReference type="ARBA" id="ARBA00031501"/>
    </source>
</evidence>
<name>A0A4S3K7V0_9GAMM</name>
<evidence type="ECO:0000256" key="2">
    <source>
        <dbReference type="ARBA" id="ARBA00005684"/>
    </source>
</evidence>
<sequence length="685" mass="74030">MSSDPGLHELAAAAGVSVHWHDFRGQARTVSDFALGRMLHALELPGATPQQRIDSLARLRAEEDQPAPLVTAVVGEAIALHRGAVGRYRLLLESGAIREGQLQAGEMLPGVQEPGYHRLELGLDAPITLAVAPRRCLGLDDLGKANARRWGVTVQIPSLRRRGDAGLGDFGSVAGIVGALAAQGADAIALSPAHAGFGAWPDRFSPYSPSSRLMRNAVLADARAVFDASTIDAVMAQRGLLEEFEALERAPQIDAGRSTRAKTSLFAGLFERLDASGQRGAFETWCASQGALLREHACFEALHARFASGPEPIAHWRNWPAEFRDPSSERVTRFAAEHVDEIAFGQFLQWLADRSVAAAQQAARDAGMAIGLIGDLAVGTDSAGSHAWSRQRDLLLGLRIGAPPDPLNGKGQDWGLSALSPRTLRQDGFRPFIELLRANLAHVGGLRMDHVFGLARLWLIADDTRADEGAYVRYPLQDFLRLIALESWRHRALIVGEDLGTMPEGFQQHLIGGGLLGMRVMWFQRDGVYFVEPQRWPRGTVAMTSTHDLPTVAGWWRGRDLEWRAQLDLLDDGQTPADAARVRGEDRNALWNAFVHAGVAQGAEPPAAEGEIAAVAAAAFIGSTPCELALLPIEDALALVEQPNIPGTVDTHPNWVRRLPDEAVTLIESPTAQAVLGALQRARTP</sequence>
<evidence type="ECO:0000313" key="11">
    <source>
        <dbReference type="EMBL" id="TDU28264.1"/>
    </source>
</evidence>
<evidence type="ECO:0000256" key="6">
    <source>
        <dbReference type="ARBA" id="ARBA00022679"/>
    </source>
</evidence>
<evidence type="ECO:0000256" key="5">
    <source>
        <dbReference type="ARBA" id="ARBA00022676"/>
    </source>
</evidence>
<dbReference type="InterPro" id="IPR017853">
    <property type="entry name" value="GH"/>
</dbReference>
<accession>A0A4S3K7V0</accession>
<dbReference type="GO" id="GO:0004134">
    <property type="term" value="F:4-alpha-glucanotransferase activity"/>
    <property type="evidence" value="ECO:0007669"/>
    <property type="project" value="UniProtKB-EC"/>
</dbReference>
<keyword evidence="5 10" id="KW-0328">Glycosyltransferase</keyword>
<keyword evidence="12" id="KW-1185">Reference proteome</keyword>
<dbReference type="Pfam" id="PF02446">
    <property type="entry name" value="Glyco_hydro_77"/>
    <property type="match status" value="1"/>
</dbReference>
<proteinExistence type="inferred from homology"/>
<evidence type="ECO:0000256" key="10">
    <source>
        <dbReference type="RuleBase" id="RU361207"/>
    </source>
</evidence>
<evidence type="ECO:0000256" key="4">
    <source>
        <dbReference type="ARBA" id="ARBA00020295"/>
    </source>
</evidence>
<keyword evidence="7 10" id="KW-0119">Carbohydrate metabolism</keyword>
<reference evidence="11 12" key="1">
    <citation type="submission" date="2019-03" db="EMBL/GenBank/DDBJ databases">
        <title>Genomic Encyclopedia of Type Strains, Phase IV (KMG-IV): sequencing the most valuable type-strain genomes for metagenomic binning, comparative biology and taxonomic classification.</title>
        <authorList>
            <person name="Goeker M."/>
        </authorList>
    </citation>
    <scope>NUCLEOTIDE SEQUENCE [LARGE SCALE GENOMIC DNA]</scope>
    <source>
        <strain evidence="11 12">DSM 26377</strain>
    </source>
</reference>
<evidence type="ECO:0000256" key="1">
    <source>
        <dbReference type="ARBA" id="ARBA00000439"/>
    </source>
</evidence>
<dbReference type="EMBL" id="SOBT01000009">
    <property type="protein sequence ID" value="TDU28264.1"/>
    <property type="molecule type" value="Genomic_DNA"/>
</dbReference>
<dbReference type="EC" id="2.4.1.25" evidence="3 10"/>
<protein>
    <recommendedName>
        <fullName evidence="4 10">4-alpha-glucanotransferase</fullName>
        <ecNumber evidence="3 10">2.4.1.25</ecNumber>
    </recommendedName>
    <alternativeName>
        <fullName evidence="8 10">Amylomaltase</fullName>
    </alternativeName>
    <alternativeName>
        <fullName evidence="9 10">Disproportionating enzyme</fullName>
    </alternativeName>
</protein>
<comment type="caution">
    <text evidence="11">The sequence shown here is derived from an EMBL/GenBank/DDBJ whole genome shotgun (WGS) entry which is preliminary data.</text>
</comment>
<keyword evidence="6 10" id="KW-0808">Transferase</keyword>
<dbReference type="PANTHER" id="PTHR32438:SF5">
    <property type="entry name" value="4-ALPHA-GLUCANOTRANSFERASE DPE1, CHLOROPLASTIC_AMYLOPLASTIC"/>
    <property type="match status" value="1"/>
</dbReference>
<evidence type="ECO:0000313" key="12">
    <source>
        <dbReference type="Proteomes" id="UP000295341"/>
    </source>
</evidence>
<dbReference type="AlphaFoldDB" id="A0A4S3K7V0"/>
<organism evidence="11 12">
    <name type="scientific">Panacagrimonas perspica</name>
    <dbReference type="NCBI Taxonomy" id="381431"/>
    <lineage>
        <taxon>Bacteria</taxon>
        <taxon>Pseudomonadati</taxon>
        <taxon>Pseudomonadota</taxon>
        <taxon>Gammaproteobacteria</taxon>
        <taxon>Nevskiales</taxon>
        <taxon>Nevskiaceae</taxon>
        <taxon>Panacagrimonas</taxon>
    </lineage>
</organism>
<gene>
    <name evidence="11" type="ORF">DFR24_2631</name>
</gene>
<evidence type="ECO:0000256" key="7">
    <source>
        <dbReference type="ARBA" id="ARBA00023277"/>
    </source>
</evidence>
<dbReference type="OrthoDB" id="9763489at2"/>
<evidence type="ECO:0000256" key="8">
    <source>
        <dbReference type="ARBA" id="ARBA00031423"/>
    </source>
</evidence>